<dbReference type="CDD" id="cd06433">
    <property type="entry name" value="GT_2_WfgS_like"/>
    <property type="match status" value="1"/>
</dbReference>
<comment type="caution">
    <text evidence="3">The sequence shown here is derived from an EMBL/GenBank/DDBJ whole genome shotgun (WGS) entry which is preliminary data.</text>
</comment>
<dbReference type="InterPro" id="IPR001296">
    <property type="entry name" value="Glyco_trans_1"/>
</dbReference>
<name>A0A7M3MB39_9BACT</name>
<dbReference type="OrthoDB" id="9801954at2"/>
<dbReference type="GO" id="GO:0016757">
    <property type="term" value="F:glycosyltransferase activity"/>
    <property type="evidence" value="ECO:0007669"/>
    <property type="project" value="InterPro"/>
</dbReference>
<dbReference type="Proteomes" id="UP000448292">
    <property type="component" value="Unassembled WGS sequence"/>
</dbReference>
<dbReference type="InterPro" id="IPR029044">
    <property type="entry name" value="Nucleotide-diphossugar_trans"/>
</dbReference>
<organism evidence="3 4">
    <name type="scientific">Oceanidesulfovibrio indonesiensis</name>
    <dbReference type="NCBI Taxonomy" id="54767"/>
    <lineage>
        <taxon>Bacteria</taxon>
        <taxon>Pseudomonadati</taxon>
        <taxon>Thermodesulfobacteriota</taxon>
        <taxon>Desulfovibrionia</taxon>
        <taxon>Desulfovibrionales</taxon>
        <taxon>Desulfovibrionaceae</taxon>
        <taxon>Oceanidesulfovibrio</taxon>
    </lineage>
</organism>
<protein>
    <recommendedName>
        <fullName evidence="5">Glycosyltransferase</fullName>
    </recommendedName>
</protein>
<evidence type="ECO:0000313" key="3">
    <source>
        <dbReference type="EMBL" id="TVM15203.1"/>
    </source>
</evidence>
<dbReference type="Gene3D" id="3.40.50.2000">
    <property type="entry name" value="Glycogen Phosphorylase B"/>
    <property type="match status" value="1"/>
</dbReference>
<feature type="domain" description="Glycosyl transferase family 1" evidence="1">
    <location>
        <begin position="459"/>
        <end position="521"/>
    </location>
</feature>
<reference evidence="3 4" key="1">
    <citation type="submission" date="2018-06" db="EMBL/GenBank/DDBJ databases">
        <title>Complete genome of Desulfovibrio indonesiensis P37SLT.</title>
        <authorList>
            <person name="Crispim J.S."/>
            <person name="Vidigal P.M.P."/>
            <person name="Silva L.C.F."/>
            <person name="Laguardia C.N."/>
            <person name="Araujo L.C."/>
            <person name="Dias R.S."/>
            <person name="Sousa M.P."/>
            <person name="Paula S.O."/>
            <person name="Silva C."/>
        </authorList>
    </citation>
    <scope>NUCLEOTIDE SEQUENCE [LARGE SCALE GENOMIC DNA]</scope>
    <source>
        <strain evidence="3 4">P37SLT</strain>
    </source>
</reference>
<evidence type="ECO:0000313" key="4">
    <source>
        <dbReference type="Proteomes" id="UP000448292"/>
    </source>
</evidence>
<dbReference type="Pfam" id="PF00534">
    <property type="entry name" value="Glycos_transf_1"/>
    <property type="match status" value="1"/>
</dbReference>
<evidence type="ECO:0000259" key="1">
    <source>
        <dbReference type="Pfam" id="PF00534"/>
    </source>
</evidence>
<evidence type="ECO:0008006" key="5">
    <source>
        <dbReference type="Google" id="ProtNLM"/>
    </source>
</evidence>
<dbReference type="InterPro" id="IPR050834">
    <property type="entry name" value="Glycosyltransf_2"/>
</dbReference>
<proteinExistence type="predicted"/>
<dbReference type="SUPFAM" id="SSF53756">
    <property type="entry name" value="UDP-Glycosyltransferase/glycogen phosphorylase"/>
    <property type="match status" value="1"/>
</dbReference>
<dbReference type="RefSeq" id="WP_144304238.1">
    <property type="nucleotide sequence ID" value="NZ_QMIE01000018.1"/>
</dbReference>
<sequence>MKNDRHLSIISICYNEKHIEDTCRSIAEQTFDDFEWIVVDGASTDGTLDVLNRYRDLMAHFVSEPDNGRYDAMNKGIRLARGKYLLFLNGGDYLYEPGTLVNIFRYSPPPVFEEVKIDFDADILYGQVLCKETGMMPWPAWSVGEQALNLQYFHRYSLPHQATFIKRKLFEELGPYETRLQSAGDYEWFQRAIILHKATHQYIPAIVSVYNFEGISSQPDQNHVGLEEGARVISHYGDVCAHRTSQSFPEALNDQETHAVSRKLRVAVIDHSYHIKTVSTRFIPDLLAPYCEVDIHWDDSWNGGAQPDWKAIKDANYDSIVFFQQVPQIARELFDDDSVVFVPMYDNFVYLSKDWLPRNAKYYNLSSTLHDACLDMGLKSAKAQYYLNPATWDESTRDFSTLRGFLWERSNIRACTLAEVVETKAFDKLHFHQALDPFFSCMSVPEELETTCKVTVSEWFDSKEDFQSVVEQANVFIAPRPLEGIGMSFLEAMCLGMCIVAPNLPTMNEYIRHGENGLLYDIAMEDKVKPVCRNGVCRPLMKDGPFSLENAAAMGAQARKDAEAGYAKWLEDSLHFVEYVTGVSLASWDYSPEVDADPRQWRHRREMERRSLAPNGVNLTAIVCHNPNRMDRESLIETILSIQGQTYQNVQVLILTSESIPTDSPVFQNASVLVASETTLEKLLRNVATGAYVFMLQSGERLAAENTLERIAPNLPDDVHLVYGECITHSNKAAASLTQTYPINYIQMLAARGDFETAFQRFPRCGAILVQRERVLLFLPSEETTPKDAFMQAIWLACGDGLTFSQLHYPMLTAAPRLQSRRRNLSIAPSQRAKVYFKPLSVLNEIHAENVAPASCPHFHVAIVCDNTADGLEQTLESLIAQQGDFQLDIHLAQCGGARVSAKKRARMEQSFTAKAKPSSDDSPKVHHLSENFASVAKAVFGCLAHANPKDSDYFVLVFPGDVFQPGAMQKAAAIARHQPAINWFGCWSHMPTRIIQHGFADGFFWHEMRSNGVFLRSFAWLNSSRVAVGLGPAWGWELWRHVAQSQNYYHAPDLIQPAPAPPYEKSYEAFSAEIRRIRGGQDVIPDFLPVVIDSLPVHSIAFPEADDGQHYEIQIHDARELGRFYWLNKITRNQLIPVEDHHGVHFEPLSEAQTQHCQSKFASRLPSTPRRLGRIALWQQKRLLKKTGLFFPEFYKQHNPDLEEHGECPFRHYLLHGAYEGRFPNPFFDSAWYLSVNADVAATGENPLIHYAYHGWKEGRRPCPNFSPASYLFSNPDVERANVEPLKHYLHVGLLEGRHL</sequence>
<accession>A0A7M3MB39</accession>
<dbReference type="SUPFAM" id="SSF53448">
    <property type="entry name" value="Nucleotide-diphospho-sugar transferases"/>
    <property type="match status" value="2"/>
</dbReference>
<dbReference type="InterPro" id="IPR001173">
    <property type="entry name" value="Glyco_trans_2-like"/>
</dbReference>
<keyword evidence="4" id="KW-1185">Reference proteome</keyword>
<gene>
    <name evidence="3" type="ORF">DPQ33_16045</name>
</gene>
<evidence type="ECO:0000259" key="2">
    <source>
        <dbReference type="Pfam" id="PF00535"/>
    </source>
</evidence>
<dbReference type="Pfam" id="PF00535">
    <property type="entry name" value="Glycos_transf_2"/>
    <property type="match status" value="1"/>
</dbReference>
<dbReference type="PANTHER" id="PTHR43685">
    <property type="entry name" value="GLYCOSYLTRANSFERASE"/>
    <property type="match status" value="1"/>
</dbReference>
<dbReference type="EMBL" id="QMIE01000018">
    <property type="protein sequence ID" value="TVM15203.1"/>
    <property type="molecule type" value="Genomic_DNA"/>
</dbReference>
<feature type="domain" description="Glycosyltransferase 2-like" evidence="2">
    <location>
        <begin position="8"/>
        <end position="99"/>
    </location>
</feature>
<dbReference type="Gene3D" id="3.90.550.10">
    <property type="entry name" value="Spore Coat Polysaccharide Biosynthesis Protein SpsA, Chain A"/>
    <property type="match status" value="1"/>
</dbReference>
<dbReference type="PANTHER" id="PTHR43685:SF11">
    <property type="entry name" value="GLYCOSYLTRANSFERASE TAGX-RELATED"/>
    <property type="match status" value="1"/>
</dbReference>